<evidence type="ECO:0000313" key="12">
    <source>
        <dbReference type="Proteomes" id="UP001495147"/>
    </source>
</evidence>
<dbReference type="RefSeq" id="WP_347704018.1">
    <property type="nucleotide sequence ID" value="NZ_JBDPZD010000002.1"/>
</dbReference>
<dbReference type="NCBIfam" id="TIGR03824">
    <property type="entry name" value="FlgM_jcvi"/>
    <property type="match status" value="1"/>
</dbReference>
<evidence type="ECO:0000256" key="8">
    <source>
        <dbReference type="ARBA" id="ARBA00030117"/>
    </source>
</evidence>
<dbReference type="SUPFAM" id="SSF101498">
    <property type="entry name" value="Anti-sigma factor FlgM"/>
    <property type="match status" value="1"/>
</dbReference>
<comment type="function">
    <text evidence="7">Responsible for the coupling of flagellin expression to flagellar assembly by preventing expression of the flagellin genes when a component of the middle class of proteins is defective. It negatively regulates flagellar genes by inhibiting the activity of FliA by directly binding to FliA.</text>
</comment>
<comment type="similarity">
    <text evidence="1">Belongs to the FlgM family.</text>
</comment>
<evidence type="ECO:0000256" key="4">
    <source>
        <dbReference type="ARBA" id="ARBA00022795"/>
    </source>
</evidence>
<evidence type="ECO:0000313" key="11">
    <source>
        <dbReference type="EMBL" id="MEO3691175.1"/>
    </source>
</evidence>
<sequence length="115" mass="12055">MKVGHHLEAPAAKLERPAARKPEASTSAPATQATSAPQVAKHQPAHEASAQVEISSAAAQLVKSHESSFDAAKVQRISQQIAEGTFKPDANGIADKLISNAQELLARSKQRAGTQ</sequence>
<comment type="caution">
    <text evidence="11">The sequence shown here is derived from an EMBL/GenBank/DDBJ whole genome shotgun (WGS) entry which is preliminary data.</text>
</comment>
<keyword evidence="5" id="KW-0805">Transcription regulation</keyword>
<evidence type="ECO:0000256" key="3">
    <source>
        <dbReference type="ARBA" id="ARBA00022491"/>
    </source>
</evidence>
<dbReference type="InterPro" id="IPR031316">
    <property type="entry name" value="FlgM_C"/>
</dbReference>
<dbReference type="InterPro" id="IPR007412">
    <property type="entry name" value="FlgM"/>
</dbReference>
<keyword evidence="11" id="KW-0969">Cilium</keyword>
<keyword evidence="6" id="KW-0804">Transcription</keyword>
<dbReference type="Pfam" id="PF04316">
    <property type="entry name" value="FlgM"/>
    <property type="match status" value="1"/>
</dbReference>
<feature type="region of interest" description="Disordered" evidence="9">
    <location>
        <begin position="1"/>
        <end position="51"/>
    </location>
</feature>
<feature type="compositionally biased region" description="Low complexity" evidence="9">
    <location>
        <begin position="24"/>
        <end position="38"/>
    </location>
</feature>
<organism evidence="11 12">
    <name type="scientific">Roseateles paludis</name>
    <dbReference type="NCBI Taxonomy" id="3145238"/>
    <lineage>
        <taxon>Bacteria</taxon>
        <taxon>Pseudomonadati</taxon>
        <taxon>Pseudomonadota</taxon>
        <taxon>Betaproteobacteria</taxon>
        <taxon>Burkholderiales</taxon>
        <taxon>Sphaerotilaceae</taxon>
        <taxon>Roseateles</taxon>
    </lineage>
</organism>
<dbReference type="InterPro" id="IPR035890">
    <property type="entry name" value="Anti-sigma-28_factor_FlgM_sf"/>
</dbReference>
<keyword evidence="4" id="KW-1005">Bacterial flagellum biogenesis</keyword>
<evidence type="ECO:0000256" key="5">
    <source>
        <dbReference type="ARBA" id="ARBA00023015"/>
    </source>
</evidence>
<evidence type="ECO:0000256" key="7">
    <source>
        <dbReference type="ARBA" id="ARBA00024739"/>
    </source>
</evidence>
<proteinExistence type="inferred from homology"/>
<feature type="domain" description="Anti-sigma-28 factor FlgM C-terminal" evidence="10">
    <location>
        <begin position="51"/>
        <end position="98"/>
    </location>
</feature>
<keyword evidence="11" id="KW-0966">Cell projection</keyword>
<evidence type="ECO:0000259" key="10">
    <source>
        <dbReference type="Pfam" id="PF04316"/>
    </source>
</evidence>
<dbReference type="EMBL" id="JBDPZD010000002">
    <property type="protein sequence ID" value="MEO3691175.1"/>
    <property type="molecule type" value="Genomic_DNA"/>
</dbReference>
<evidence type="ECO:0000256" key="6">
    <source>
        <dbReference type="ARBA" id="ARBA00023163"/>
    </source>
</evidence>
<reference evidence="11 12" key="1">
    <citation type="submission" date="2024-05" db="EMBL/GenBank/DDBJ databases">
        <title>Roseateles sp. DJS-2-20 16S ribosomal RNA gene Genome sequencing and assembly.</title>
        <authorList>
            <person name="Woo H."/>
        </authorList>
    </citation>
    <scope>NUCLEOTIDE SEQUENCE [LARGE SCALE GENOMIC DNA]</scope>
    <source>
        <strain evidence="11 12">DJS-2-20</strain>
    </source>
</reference>
<accession>A0ABV0G0D2</accession>
<feature type="compositionally biased region" description="Basic and acidic residues" evidence="9">
    <location>
        <begin position="1"/>
        <end position="23"/>
    </location>
</feature>
<evidence type="ECO:0000256" key="2">
    <source>
        <dbReference type="ARBA" id="ARBA00017823"/>
    </source>
</evidence>
<keyword evidence="3" id="KW-0678">Repressor</keyword>
<keyword evidence="11" id="KW-0282">Flagellum</keyword>
<name>A0ABV0G0D2_9BURK</name>
<evidence type="ECO:0000256" key="9">
    <source>
        <dbReference type="SAM" id="MobiDB-lite"/>
    </source>
</evidence>
<evidence type="ECO:0000256" key="1">
    <source>
        <dbReference type="ARBA" id="ARBA00005322"/>
    </source>
</evidence>
<gene>
    <name evidence="11" type="primary">flgM</name>
    <name evidence="11" type="ORF">ABDJ85_06805</name>
</gene>
<dbReference type="Proteomes" id="UP001495147">
    <property type="component" value="Unassembled WGS sequence"/>
</dbReference>
<keyword evidence="12" id="KW-1185">Reference proteome</keyword>
<protein>
    <recommendedName>
        <fullName evidence="2">Negative regulator of flagellin synthesis</fullName>
    </recommendedName>
    <alternativeName>
        <fullName evidence="8">Anti-sigma-28 factor</fullName>
    </alternativeName>
</protein>